<evidence type="ECO:0000256" key="2">
    <source>
        <dbReference type="ARBA" id="ARBA00022692"/>
    </source>
</evidence>
<dbReference type="KEGG" id="xla:108697253"/>
<evidence type="ECO:0000313" key="9">
    <source>
        <dbReference type="RefSeq" id="XP_018082650.2"/>
    </source>
</evidence>
<dbReference type="GeneID" id="108697253"/>
<evidence type="ECO:0000256" key="4">
    <source>
        <dbReference type="ARBA" id="ARBA00023136"/>
    </source>
</evidence>
<dbReference type="SUPFAM" id="SSF53822">
    <property type="entry name" value="Periplasmic binding protein-like I"/>
    <property type="match status" value="1"/>
</dbReference>
<evidence type="ECO:0000256" key="5">
    <source>
        <dbReference type="ARBA" id="ARBA00023170"/>
    </source>
</evidence>
<evidence type="ECO:0000259" key="7">
    <source>
        <dbReference type="Pfam" id="PF01094"/>
    </source>
</evidence>
<keyword evidence="8" id="KW-1185">Reference proteome</keyword>
<organism evidence="8 9">
    <name type="scientific">Xenopus laevis</name>
    <name type="common">African clawed frog</name>
    <dbReference type="NCBI Taxonomy" id="8355"/>
    <lineage>
        <taxon>Eukaryota</taxon>
        <taxon>Metazoa</taxon>
        <taxon>Chordata</taxon>
        <taxon>Craniata</taxon>
        <taxon>Vertebrata</taxon>
        <taxon>Euteleostomi</taxon>
        <taxon>Amphibia</taxon>
        <taxon>Batrachia</taxon>
        <taxon>Anura</taxon>
        <taxon>Pipoidea</taxon>
        <taxon>Pipidae</taxon>
        <taxon>Xenopodinae</taxon>
        <taxon>Xenopus</taxon>
        <taxon>Xenopus</taxon>
    </lineage>
</organism>
<reference evidence="9" key="1">
    <citation type="submission" date="2025-08" db="UniProtKB">
        <authorList>
            <consortium name="RefSeq"/>
        </authorList>
    </citation>
    <scope>IDENTIFICATION</scope>
    <source>
        <strain evidence="9">J_2021</strain>
        <tissue evidence="9">Erythrocytes</tissue>
    </source>
</reference>
<feature type="domain" description="Receptor ligand binding region" evidence="7">
    <location>
        <begin position="66"/>
        <end position="154"/>
    </location>
</feature>
<keyword evidence="4" id="KW-0472">Membrane</keyword>
<evidence type="ECO:0000256" key="6">
    <source>
        <dbReference type="ARBA" id="ARBA00023180"/>
    </source>
</evidence>
<comment type="subcellular location">
    <subcellularLocation>
        <location evidence="1">Membrane</location>
        <topology evidence="1">Multi-pass membrane protein</topology>
    </subcellularLocation>
</comment>
<keyword evidence="2" id="KW-0812">Transmembrane</keyword>
<keyword evidence="5 9" id="KW-0675">Receptor</keyword>
<dbReference type="GO" id="GO:0005886">
    <property type="term" value="C:plasma membrane"/>
    <property type="evidence" value="ECO:0007669"/>
    <property type="project" value="TreeGrafter"/>
</dbReference>
<dbReference type="InterPro" id="IPR001828">
    <property type="entry name" value="ANF_lig-bd_rcpt"/>
</dbReference>
<dbReference type="PRINTS" id="PR00248">
    <property type="entry name" value="GPCRMGR"/>
</dbReference>
<dbReference type="Proteomes" id="UP000186698">
    <property type="component" value="Chromosome 7S"/>
</dbReference>
<proteinExistence type="predicted"/>
<dbReference type="Gene3D" id="3.40.50.2300">
    <property type="match status" value="1"/>
</dbReference>
<name>A0A8J0TEQ3_XENLA</name>
<dbReference type="PANTHER" id="PTHR24061:SF608">
    <property type="entry name" value="EXTRACELLULAR CALCIUM-SENSING RECEPTOR-LIKE"/>
    <property type="match status" value="1"/>
</dbReference>
<dbReference type="GO" id="GO:0004930">
    <property type="term" value="F:G protein-coupled receptor activity"/>
    <property type="evidence" value="ECO:0007669"/>
    <property type="project" value="InterPro"/>
</dbReference>
<accession>A0A8J0TEQ3</accession>
<dbReference type="AlphaFoldDB" id="A0A8J0TEQ3"/>
<dbReference type="PANTHER" id="PTHR24061">
    <property type="entry name" value="CALCIUM-SENSING RECEPTOR-RELATED"/>
    <property type="match status" value="1"/>
</dbReference>
<evidence type="ECO:0000256" key="1">
    <source>
        <dbReference type="ARBA" id="ARBA00004141"/>
    </source>
</evidence>
<evidence type="ECO:0000313" key="8">
    <source>
        <dbReference type="Proteomes" id="UP000186698"/>
    </source>
</evidence>
<evidence type="ECO:0000256" key="3">
    <source>
        <dbReference type="ARBA" id="ARBA00022989"/>
    </source>
</evidence>
<keyword evidence="6" id="KW-0325">Glycoprotein</keyword>
<dbReference type="InterPro" id="IPR028082">
    <property type="entry name" value="Peripla_BP_I"/>
</dbReference>
<gene>
    <name evidence="9" type="primary">LOC108697253</name>
</gene>
<protein>
    <submittedName>
        <fullName evidence="9">Vomeronasal type-2 receptor 1</fullName>
    </submittedName>
</protein>
<dbReference type="Pfam" id="PF01094">
    <property type="entry name" value="ANF_receptor"/>
    <property type="match status" value="1"/>
</dbReference>
<keyword evidence="3" id="KW-1133">Transmembrane helix</keyword>
<dbReference type="InterPro" id="IPR000068">
    <property type="entry name" value="GPCR_3_Ca_sens_rcpt-rel"/>
</dbReference>
<dbReference type="CTD" id="108697253"/>
<dbReference type="OrthoDB" id="9049533at2759"/>
<dbReference type="InterPro" id="IPR000337">
    <property type="entry name" value="GPCR_3"/>
</dbReference>
<sequence length="154" mass="17170">MAIATAESMCKLPLDNMQVYEKDGDIVIGGLVPVHLRPDNNKVDFTKKPDSPKCDKFYMLRYLEVLAMVYAINEINNDPKLLPNITLGFRICDSCYKESQAMEGSMRILTGIQKATPNYKCESNVKIAGIVGDLQSSSSLAMARILGLYRFPQV</sequence>
<dbReference type="RefSeq" id="XP_018082650.2">
    <property type="nucleotide sequence ID" value="XM_018227161.2"/>
</dbReference>